<dbReference type="EMBL" id="JAUBOF010000075">
    <property type="protein sequence ID" value="MDM7490240.1"/>
    <property type="molecule type" value="Genomic_DNA"/>
</dbReference>
<dbReference type="Proteomes" id="UP001233164">
    <property type="component" value="Unassembled WGS sequence"/>
</dbReference>
<dbReference type="InterPro" id="IPR027275">
    <property type="entry name" value="PRC-brl_dom"/>
</dbReference>
<dbReference type="RefSeq" id="WP_289380603.1">
    <property type="nucleotide sequence ID" value="NZ_JAUBOF010000075.1"/>
</dbReference>
<proteinExistence type="predicted"/>
<sequence length="143" mass="15643">MAAQDRPVPPILIDLDDTDLTLVDPGDDIRGRAVYDRDGDEIGTVDGLLVDEQDRTVRLLRIGSGGFLGLGKTDRLVPVDAVAHRFRCGPSRPHPRSCRRQLALRSGTGPRAAVLRRPVRLLRIPPVLGTGRHSPARLPTHPM</sequence>
<dbReference type="Gene3D" id="2.30.30.240">
    <property type="entry name" value="PRC-barrel domain"/>
    <property type="match status" value="1"/>
</dbReference>
<gene>
    <name evidence="2" type="ORF">QT969_18310</name>
</gene>
<accession>A0ABT7RRG1</accession>
<dbReference type="Pfam" id="PF05239">
    <property type="entry name" value="PRC"/>
    <property type="match status" value="1"/>
</dbReference>
<keyword evidence="3" id="KW-1185">Reference proteome</keyword>
<name>A0ABT7RRG1_9NOCA</name>
<evidence type="ECO:0000259" key="1">
    <source>
        <dbReference type="Pfam" id="PF05239"/>
    </source>
</evidence>
<feature type="non-terminal residue" evidence="2">
    <location>
        <position position="143"/>
    </location>
</feature>
<reference evidence="2 3" key="1">
    <citation type="submission" date="2023-06" db="EMBL/GenBank/DDBJ databases">
        <title>Rhodococcus indonesiensis sp. nov a new member of the Rhodococcus ruber lineage isolated from a sediment of neutral hot spring.</title>
        <authorList>
            <person name="Kusuma A.B."/>
            <person name="Fenylestari G."/>
            <person name="Ammar F."/>
            <person name="Nouioui I."/>
            <person name="Goodfellow M."/>
        </authorList>
    </citation>
    <scope>NUCLEOTIDE SEQUENCE [LARGE SCALE GENOMIC DNA]</scope>
    <source>
        <strain evidence="2 3">CSLK01-03</strain>
    </source>
</reference>
<evidence type="ECO:0000313" key="3">
    <source>
        <dbReference type="Proteomes" id="UP001233164"/>
    </source>
</evidence>
<dbReference type="SUPFAM" id="SSF50346">
    <property type="entry name" value="PRC-barrel domain"/>
    <property type="match status" value="1"/>
</dbReference>
<feature type="domain" description="PRC-barrel" evidence="1">
    <location>
        <begin position="27"/>
        <end position="80"/>
    </location>
</feature>
<comment type="caution">
    <text evidence="2">The sequence shown here is derived from an EMBL/GenBank/DDBJ whole genome shotgun (WGS) entry which is preliminary data.</text>
</comment>
<dbReference type="InterPro" id="IPR011033">
    <property type="entry name" value="PRC_barrel-like_sf"/>
</dbReference>
<protein>
    <submittedName>
        <fullName evidence="2">PRC-barrel domain-containing protein</fullName>
    </submittedName>
</protein>
<evidence type="ECO:0000313" key="2">
    <source>
        <dbReference type="EMBL" id="MDM7490240.1"/>
    </source>
</evidence>
<organism evidence="2 3">
    <name type="scientific">Rhodococcus indonesiensis</name>
    <dbReference type="NCBI Taxonomy" id="3055869"/>
    <lineage>
        <taxon>Bacteria</taxon>
        <taxon>Bacillati</taxon>
        <taxon>Actinomycetota</taxon>
        <taxon>Actinomycetes</taxon>
        <taxon>Mycobacteriales</taxon>
        <taxon>Nocardiaceae</taxon>
        <taxon>Rhodococcus</taxon>
    </lineage>
</organism>